<proteinExistence type="predicted"/>
<keyword evidence="4" id="KW-0808">Transferase</keyword>
<dbReference type="InterPro" id="IPR036890">
    <property type="entry name" value="HATPase_C_sf"/>
</dbReference>
<evidence type="ECO:0000256" key="5">
    <source>
        <dbReference type="ARBA" id="ARBA00022777"/>
    </source>
</evidence>
<comment type="caution">
    <text evidence="9">The sequence shown here is derived from an EMBL/GenBank/DDBJ whole genome shotgun (WGS) entry which is preliminary data.</text>
</comment>
<keyword evidence="7" id="KW-1133">Transmembrane helix</keyword>
<feature type="domain" description="Histidine kinase" evidence="8">
    <location>
        <begin position="204"/>
        <end position="415"/>
    </location>
</feature>
<feature type="transmembrane region" description="Helical" evidence="7">
    <location>
        <begin position="12"/>
        <end position="31"/>
    </location>
</feature>
<gene>
    <name evidence="9" type="ORF">SCH01S_51_00280</name>
</gene>
<dbReference type="SMART" id="SM00388">
    <property type="entry name" value="HisKA"/>
    <property type="match status" value="1"/>
</dbReference>
<keyword evidence="7" id="KW-0472">Membrane</keyword>
<keyword evidence="10" id="KW-1185">Reference proteome</keyword>
<dbReference type="InterPro" id="IPR036097">
    <property type="entry name" value="HisK_dim/P_sf"/>
</dbReference>
<dbReference type="SMART" id="SM00387">
    <property type="entry name" value="HATPase_c"/>
    <property type="match status" value="1"/>
</dbReference>
<sequence length="426" mass="44843">MQVLVNETRTEVKGSLVALIGLACVTGFLVVEYRDVAPGASLRAWVAAMGGLLTSWLAAWIDFVLRPPSDAQILRWWIPGAKAGMTICNVVIAASVWLFMPPAGPELRALMIILYAWYLVIQFVAATEATQVLAGAVVLVLGSLVTWLLVAMPPYALPLAFFLALFGGTLLAVRRFVRAAVVEATAARATVARERDAKTHFIRAASHDLQQPLQAAALFLNQVKPGGKAAEQAPALGALRQSLTAARALVAAMLEHLKLEGGVIRPSLQAVRTGDVFDRVLLTQRPNAAAAGIQIRLAGIGHWIIADPALLARALENLVANAVRHSGAGKILIGARRRDDAVELWVADNGQGIAADDRERIFSPFEQGGRVGAEGGFGLGLASTRNLVALMDGQCGLAPARGGGAAFYIRLPAAAASEGAELPCAA</sequence>
<dbReference type="InterPro" id="IPR050736">
    <property type="entry name" value="Sensor_HK_Regulatory"/>
</dbReference>
<dbReference type="InterPro" id="IPR005467">
    <property type="entry name" value="His_kinase_dom"/>
</dbReference>
<keyword evidence="3" id="KW-0597">Phosphoprotein</keyword>
<keyword evidence="5" id="KW-0418">Kinase</keyword>
<feature type="transmembrane region" description="Helical" evidence="7">
    <location>
        <begin position="43"/>
        <end position="65"/>
    </location>
</feature>
<evidence type="ECO:0000256" key="7">
    <source>
        <dbReference type="SAM" id="Phobius"/>
    </source>
</evidence>
<feature type="transmembrane region" description="Helical" evidence="7">
    <location>
        <begin position="77"/>
        <end position="100"/>
    </location>
</feature>
<organism evidence="9 10">
    <name type="scientific">Sphingomonas changbaiensis NBRC 104936</name>
    <dbReference type="NCBI Taxonomy" id="1219043"/>
    <lineage>
        <taxon>Bacteria</taxon>
        <taxon>Pseudomonadati</taxon>
        <taxon>Pseudomonadota</taxon>
        <taxon>Alphaproteobacteria</taxon>
        <taxon>Sphingomonadales</taxon>
        <taxon>Sphingomonadaceae</taxon>
        <taxon>Sphingomonas</taxon>
    </lineage>
</organism>
<dbReference type="SUPFAM" id="SSF47384">
    <property type="entry name" value="Homodimeric domain of signal transducing histidine kinase"/>
    <property type="match status" value="1"/>
</dbReference>
<dbReference type="CDD" id="cd00075">
    <property type="entry name" value="HATPase"/>
    <property type="match status" value="1"/>
</dbReference>
<dbReference type="PANTHER" id="PTHR43711:SF1">
    <property type="entry name" value="HISTIDINE KINASE 1"/>
    <property type="match status" value="1"/>
</dbReference>
<evidence type="ECO:0000256" key="4">
    <source>
        <dbReference type="ARBA" id="ARBA00022679"/>
    </source>
</evidence>
<accession>A0A0E9MSD7</accession>
<dbReference type="CDD" id="cd00082">
    <property type="entry name" value="HisKA"/>
    <property type="match status" value="1"/>
</dbReference>
<dbReference type="AlphaFoldDB" id="A0A0E9MSD7"/>
<evidence type="ECO:0000256" key="1">
    <source>
        <dbReference type="ARBA" id="ARBA00000085"/>
    </source>
</evidence>
<dbReference type="EMBL" id="BBWU01000051">
    <property type="protein sequence ID" value="GAO40697.1"/>
    <property type="molecule type" value="Genomic_DNA"/>
</dbReference>
<dbReference type="GO" id="GO:0000155">
    <property type="term" value="F:phosphorelay sensor kinase activity"/>
    <property type="evidence" value="ECO:0007669"/>
    <property type="project" value="InterPro"/>
</dbReference>
<name>A0A0E9MSD7_9SPHN</name>
<reference evidence="9 10" key="1">
    <citation type="submission" date="2015-04" db="EMBL/GenBank/DDBJ databases">
        <title>Whole genome shotgun sequence of Sphingomonas changbaiensis NBRC 104936.</title>
        <authorList>
            <person name="Katano-Makiyama Y."/>
            <person name="Hosoyama A."/>
            <person name="Hashimoto M."/>
            <person name="Noguchi M."/>
            <person name="Tsuchikane K."/>
            <person name="Ohji S."/>
            <person name="Yamazoe A."/>
            <person name="Ichikawa N."/>
            <person name="Kimura A."/>
            <person name="Fujita N."/>
        </authorList>
    </citation>
    <scope>NUCLEOTIDE SEQUENCE [LARGE SCALE GENOMIC DNA]</scope>
    <source>
        <strain evidence="9 10">NBRC 104936</strain>
    </source>
</reference>
<evidence type="ECO:0000313" key="10">
    <source>
        <dbReference type="Proteomes" id="UP000033202"/>
    </source>
</evidence>
<evidence type="ECO:0000256" key="3">
    <source>
        <dbReference type="ARBA" id="ARBA00022553"/>
    </source>
</evidence>
<keyword evidence="7" id="KW-0812">Transmembrane</keyword>
<feature type="transmembrane region" description="Helical" evidence="7">
    <location>
        <begin position="132"/>
        <end position="149"/>
    </location>
</feature>
<dbReference type="InterPro" id="IPR003594">
    <property type="entry name" value="HATPase_dom"/>
</dbReference>
<dbReference type="EC" id="2.7.13.3" evidence="2"/>
<dbReference type="Proteomes" id="UP000033202">
    <property type="component" value="Unassembled WGS sequence"/>
</dbReference>
<dbReference type="InterPro" id="IPR004358">
    <property type="entry name" value="Sig_transdc_His_kin-like_C"/>
</dbReference>
<dbReference type="InterPro" id="IPR003661">
    <property type="entry name" value="HisK_dim/P_dom"/>
</dbReference>
<feature type="transmembrane region" description="Helical" evidence="7">
    <location>
        <begin position="155"/>
        <end position="173"/>
    </location>
</feature>
<evidence type="ECO:0000256" key="6">
    <source>
        <dbReference type="ARBA" id="ARBA00023012"/>
    </source>
</evidence>
<dbReference type="STRING" id="1219043.SCH01S_51_00280"/>
<comment type="catalytic activity">
    <reaction evidence="1">
        <text>ATP + protein L-histidine = ADP + protein N-phospho-L-histidine.</text>
        <dbReference type="EC" id="2.7.13.3"/>
    </reaction>
</comment>
<dbReference type="SUPFAM" id="SSF55874">
    <property type="entry name" value="ATPase domain of HSP90 chaperone/DNA topoisomerase II/histidine kinase"/>
    <property type="match status" value="1"/>
</dbReference>
<dbReference type="PANTHER" id="PTHR43711">
    <property type="entry name" value="TWO-COMPONENT HISTIDINE KINASE"/>
    <property type="match status" value="1"/>
</dbReference>
<feature type="transmembrane region" description="Helical" evidence="7">
    <location>
        <begin position="106"/>
        <end position="125"/>
    </location>
</feature>
<dbReference type="Pfam" id="PF02518">
    <property type="entry name" value="HATPase_c"/>
    <property type="match status" value="1"/>
</dbReference>
<keyword evidence="6" id="KW-0902">Two-component regulatory system</keyword>
<dbReference type="PROSITE" id="PS50109">
    <property type="entry name" value="HIS_KIN"/>
    <property type="match status" value="1"/>
</dbReference>
<protein>
    <recommendedName>
        <fullName evidence="2">histidine kinase</fullName>
        <ecNumber evidence="2">2.7.13.3</ecNumber>
    </recommendedName>
</protein>
<dbReference type="PRINTS" id="PR00344">
    <property type="entry name" value="BCTRLSENSOR"/>
</dbReference>
<dbReference type="Gene3D" id="1.10.287.130">
    <property type="match status" value="1"/>
</dbReference>
<evidence type="ECO:0000313" key="9">
    <source>
        <dbReference type="EMBL" id="GAO40697.1"/>
    </source>
</evidence>
<evidence type="ECO:0000256" key="2">
    <source>
        <dbReference type="ARBA" id="ARBA00012438"/>
    </source>
</evidence>
<evidence type="ECO:0000259" key="8">
    <source>
        <dbReference type="PROSITE" id="PS50109"/>
    </source>
</evidence>
<dbReference type="Gene3D" id="3.30.565.10">
    <property type="entry name" value="Histidine kinase-like ATPase, C-terminal domain"/>
    <property type="match status" value="1"/>
</dbReference>